<dbReference type="Proteomes" id="UP001141259">
    <property type="component" value="Unassembled WGS sequence"/>
</dbReference>
<evidence type="ECO:0000256" key="1">
    <source>
        <dbReference type="SAM" id="MobiDB-lite"/>
    </source>
</evidence>
<accession>A0A9X3A6G3</accession>
<evidence type="ECO:0000259" key="2">
    <source>
        <dbReference type="Pfam" id="PF13032"/>
    </source>
</evidence>
<dbReference type="Pfam" id="PF18157">
    <property type="entry name" value="MID_pPIWI_RE"/>
    <property type="match status" value="1"/>
</dbReference>
<dbReference type="Pfam" id="PF13111">
    <property type="entry name" value="pPIWI_RE_X"/>
    <property type="match status" value="1"/>
</dbReference>
<dbReference type="AlphaFoldDB" id="A0A9X3A6G3"/>
<feature type="compositionally biased region" description="Acidic residues" evidence="1">
    <location>
        <begin position="1009"/>
        <end position="1020"/>
    </location>
</feature>
<organism evidence="5 6">
    <name type="scientific">Umezawaea endophytica</name>
    <dbReference type="NCBI Taxonomy" id="1654476"/>
    <lineage>
        <taxon>Bacteria</taxon>
        <taxon>Bacillati</taxon>
        <taxon>Actinomycetota</taxon>
        <taxon>Actinomycetes</taxon>
        <taxon>Pseudonocardiales</taxon>
        <taxon>Pseudonocardiaceae</taxon>
        <taxon>Umezawaea</taxon>
    </lineage>
</organism>
<reference evidence="5" key="1">
    <citation type="submission" date="2022-08" db="EMBL/GenBank/DDBJ databases">
        <authorList>
            <person name="Tistechok S."/>
            <person name="Samborskyy M."/>
            <person name="Roman I."/>
        </authorList>
    </citation>
    <scope>NUCLEOTIDE SEQUENCE</scope>
    <source>
        <strain evidence="5">DSM 103496</strain>
    </source>
</reference>
<dbReference type="EMBL" id="JANYMP010000055">
    <property type="protein sequence ID" value="MCS7484814.1"/>
    <property type="molecule type" value="Genomic_DNA"/>
</dbReference>
<dbReference type="InterPro" id="IPR025085">
    <property type="entry name" value="pPIWI_RE_X"/>
</dbReference>
<comment type="caution">
    <text evidence="5">The sequence shown here is derived from an EMBL/GenBank/DDBJ whole genome shotgun (WGS) entry which is preliminary data.</text>
</comment>
<dbReference type="InterPro" id="IPR040496">
    <property type="entry name" value="MID_pPIWI_RE"/>
</dbReference>
<dbReference type="InterPro" id="IPR024996">
    <property type="entry name" value="RNaseH_pPIWI_RE"/>
</dbReference>
<keyword evidence="6" id="KW-1185">Reference proteome</keyword>
<evidence type="ECO:0000259" key="4">
    <source>
        <dbReference type="Pfam" id="PF18157"/>
    </source>
</evidence>
<name>A0A9X3A6G3_9PSEU</name>
<dbReference type="Pfam" id="PF13032">
    <property type="entry name" value="RNaseH_pPIWI_RE"/>
    <property type="match status" value="1"/>
</dbReference>
<sequence length="1040" mass="113411">MGFTYRTVSRAAYHLAPGAAPWIADYRALPFPEHARESLLELCNHGRDQDGGTLYRTVPTYRMDGVLQSLAPDLVVRGRPSTMLDPDKDFWLYAPADAPHPLPERTMHQLLAAWLRDLSPKAVLGTPGHQKLLLETLSGLQAKPLAWQDIPEVDLLGCPLTEGGTAAPAARQYQLATDALARRVMTLDPYEFDGGTLRFRAIPRGPRQQGAELMSQPLSREVKGKTWWFSITINISLHTAPFDPKPRLHLHTGVRRWATHPRAATGKLHLPYRRATTVYLSPSIPWLPGAPTSQRYAIARLAHDRRDDVVDWLGNGPAGILRGLALRQPFPDPAELLSAPAQWLGDGPGVRAAVVHSNHMGAHGIGTGLMSHQRSLITEWAEQALPNGLVRAPHLTRSTAGTNKPANARLNVEGVAKKAEEVRVARARRSALAMAVQLQADDAHTTLEGIPVIEARLLWQTATLRRAAIGAFTEILGLDGDGYSHQPDRGDPDAVEAVFDSAKPGSPVLLEWHTLELIVKLRCLPLSGGLADKLALNPKTRSKRAALSSAVKARRGGLVSFLSTDGANSDAPTLALVEIAHRSTFRPSLADPKFAMRLGCADAGVLTQFAVVPSNAKGIKTEGNVDHRVRSGWLDGLRQLGVRVLPEHTLGGDLPENLRYAAVWMVKRRKDGPTRLPLHLPVAVLVTPMPGGHGLAHVQGWDDDARMWVPYPKFLLGLVKKAEIPGTELDLEIGMEAEPASIGTGEHTKSDPASSASRITRIDWRKNMDQQRKETASFLQRMIFSLRNHSTILITHSQNSRQHWPWLQDSKTVMDLIKPGHAPASGLHPDLRLVRIRGAAGRETPQWWGIGSPDGVNGLPSGLWTQASEFETDPRVFYSTTEKASQFTKSAVSADRLAPRALTRGKNVGRLTTDVDKPAWNPSLVEIAILGCHPVTEDGSVGDQPEAIALAMHQLRQAPDYLDALSLPLPLHLAGLAQAYVLPMHEEGNEAESEVEDPSGLLDDQTMAGDEETGDPDPDLVDAPGLSQEPQPDEQVTLFD</sequence>
<dbReference type="RefSeq" id="WP_259630259.1">
    <property type="nucleotide sequence ID" value="NZ_JANYMP010000055.1"/>
</dbReference>
<protein>
    <submittedName>
        <fullName evidence="5">DUF3962 domain-containing protein</fullName>
    </submittedName>
</protein>
<gene>
    <name evidence="5" type="ORF">NZH93_48980</name>
</gene>
<feature type="domain" description="pPIWI-RE RNaseH" evidence="2">
    <location>
        <begin position="660"/>
        <end position="983"/>
    </location>
</feature>
<feature type="domain" description="pPIWI-RE module N-terminal" evidence="3">
    <location>
        <begin position="12"/>
        <end position="435"/>
    </location>
</feature>
<evidence type="ECO:0000313" key="6">
    <source>
        <dbReference type="Proteomes" id="UP001141259"/>
    </source>
</evidence>
<proteinExistence type="predicted"/>
<evidence type="ECO:0000313" key="5">
    <source>
        <dbReference type="EMBL" id="MCS7484814.1"/>
    </source>
</evidence>
<feature type="region of interest" description="Disordered" evidence="1">
    <location>
        <begin position="987"/>
        <end position="1040"/>
    </location>
</feature>
<feature type="domain" description="Prokaryotic pPIWI-RE MID" evidence="4">
    <location>
        <begin position="511"/>
        <end position="648"/>
    </location>
</feature>
<evidence type="ECO:0000259" key="3">
    <source>
        <dbReference type="Pfam" id="PF13111"/>
    </source>
</evidence>